<evidence type="ECO:0000256" key="1">
    <source>
        <dbReference type="ARBA" id="ARBA00023002"/>
    </source>
</evidence>
<comment type="caution">
    <text evidence="3">The sequence shown here is derived from an EMBL/GenBank/DDBJ whole genome shotgun (WGS) entry which is preliminary data.</text>
</comment>
<dbReference type="InterPro" id="IPR011251">
    <property type="entry name" value="Luciferase-like_dom"/>
</dbReference>
<dbReference type="PANTHER" id="PTHR43244">
    <property type="match status" value="1"/>
</dbReference>
<keyword evidence="1" id="KW-0560">Oxidoreductase</keyword>
<dbReference type="InterPro" id="IPR019945">
    <property type="entry name" value="F420_G6P_DH-rel"/>
</dbReference>
<dbReference type="InterPro" id="IPR036661">
    <property type="entry name" value="Luciferase-like_sf"/>
</dbReference>
<reference evidence="3 4" key="1">
    <citation type="journal article" date="2019" name="Int. J. Syst. Evol. Microbiol.">
        <title>The Global Catalogue of Microorganisms (GCM) 10K type strain sequencing project: providing services to taxonomists for standard genome sequencing and annotation.</title>
        <authorList>
            <consortium name="The Broad Institute Genomics Platform"/>
            <consortium name="The Broad Institute Genome Sequencing Center for Infectious Disease"/>
            <person name="Wu L."/>
            <person name="Ma J."/>
        </authorList>
    </citation>
    <scope>NUCLEOTIDE SEQUENCE [LARGE SCALE GENOMIC DNA]</scope>
    <source>
        <strain evidence="3 4">JCM 13008</strain>
    </source>
</reference>
<evidence type="ECO:0000259" key="2">
    <source>
        <dbReference type="Pfam" id="PF00296"/>
    </source>
</evidence>
<feature type="domain" description="Luciferase-like" evidence="2">
    <location>
        <begin position="13"/>
        <end position="303"/>
    </location>
</feature>
<sequence length="329" mass="35587">MGRIGYVTATDRVRPREAVDLAVLAEAAGFDGTLVTDLFQPWLPSLGQAPNVWAILGALAEHTRSDFGPGMAVPGHRVHPAALAQSSATLAALHPGRHFLTVSAGEALSEHVTGGYWPEAPERINRLFEAVELIKRLFAASAAGRDVRFSGEHFQLESTRLWTMPDVVPQVLVATGGPVTAKRAGRSADGLLAVGVPYDQAAVVIDRFRVGAQEVGKDPASLPTWVHLNVSWAETDEAALQQALECYPIGAMRFARGDLRSPAMIEQIARLVRPEDLAGRLPISADPDVHRAEIQRYLDLGYDRVFVHNVGRNHAAFLTAFGRHVLPSL</sequence>
<dbReference type="CDD" id="cd01097">
    <property type="entry name" value="Tetrahydromethanopterin_reductase"/>
    <property type="match status" value="1"/>
</dbReference>
<proteinExistence type="predicted"/>
<dbReference type="PANTHER" id="PTHR43244:SF1">
    <property type="entry name" value="5,10-METHYLENETETRAHYDROMETHANOPTERIN REDUCTASE"/>
    <property type="match status" value="1"/>
</dbReference>
<dbReference type="NCBIfam" id="TIGR03557">
    <property type="entry name" value="F420_G6P_family"/>
    <property type="match status" value="1"/>
</dbReference>
<dbReference type="SUPFAM" id="SSF51679">
    <property type="entry name" value="Bacterial luciferase-like"/>
    <property type="match status" value="1"/>
</dbReference>
<protein>
    <submittedName>
        <fullName evidence="3">TIGR03557 family F420-dependent LLM class oxidoreductase</fullName>
    </submittedName>
</protein>
<organism evidence="3 4">
    <name type="scientific">Nocardioides dubius</name>
    <dbReference type="NCBI Taxonomy" id="317019"/>
    <lineage>
        <taxon>Bacteria</taxon>
        <taxon>Bacillati</taxon>
        <taxon>Actinomycetota</taxon>
        <taxon>Actinomycetes</taxon>
        <taxon>Propionibacteriales</taxon>
        <taxon>Nocardioidaceae</taxon>
        <taxon>Nocardioides</taxon>
    </lineage>
</organism>
<dbReference type="InterPro" id="IPR050564">
    <property type="entry name" value="F420-G6PD/mer"/>
</dbReference>
<accession>A0ABN1TWZ1</accession>
<name>A0ABN1TWZ1_9ACTN</name>
<dbReference type="RefSeq" id="WP_343995384.1">
    <property type="nucleotide sequence ID" value="NZ_BAAALG010000011.1"/>
</dbReference>
<dbReference type="EMBL" id="BAAALG010000011">
    <property type="protein sequence ID" value="GAA1106411.1"/>
    <property type="molecule type" value="Genomic_DNA"/>
</dbReference>
<evidence type="ECO:0000313" key="3">
    <source>
        <dbReference type="EMBL" id="GAA1106411.1"/>
    </source>
</evidence>
<keyword evidence="4" id="KW-1185">Reference proteome</keyword>
<dbReference type="Pfam" id="PF00296">
    <property type="entry name" value="Bac_luciferase"/>
    <property type="match status" value="1"/>
</dbReference>
<evidence type="ECO:0000313" key="4">
    <source>
        <dbReference type="Proteomes" id="UP001501581"/>
    </source>
</evidence>
<gene>
    <name evidence="3" type="ORF">GCM10009668_27600</name>
</gene>
<dbReference type="Gene3D" id="3.20.20.30">
    <property type="entry name" value="Luciferase-like domain"/>
    <property type="match status" value="1"/>
</dbReference>
<dbReference type="Proteomes" id="UP001501581">
    <property type="component" value="Unassembled WGS sequence"/>
</dbReference>